<name>A0ABS1IYW8_9FIRM</name>
<dbReference type="PANTHER" id="PTHR32432:SF3">
    <property type="entry name" value="ETHANOLAMINE UTILIZATION PROTEIN EUTJ"/>
    <property type="match status" value="1"/>
</dbReference>
<keyword evidence="2" id="KW-0472">Membrane</keyword>
<dbReference type="EMBL" id="JAEPRJ010000001">
    <property type="protein sequence ID" value="MBK5897081.1"/>
    <property type="molecule type" value="Genomic_DNA"/>
</dbReference>
<dbReference type="Gene3D" id="3.30.1490.300">
    <property type="match status" value="1"/>
</dbReference>
<keyword evidence="2" id="KW-0812">Transmembrane</keyword>
<gene>
    <name evidence="3" type="ORF">JJN12_04680</name>
</gene>
<dbReference type="RefSeq" id="WP_208428588.1">
    <property type="nucleotide sequence ID" value="NZ_JAEPRJ010000001.1"/>
</dbReference>
<evidence type="ECO:0000313" key="4">
    <source>
        <dbReference type="Proteomes" id="UP000604730"/>
    </source>
</evidence>
<keyword evidence="2" id="KW-1133">Transmembrane helix</keyword>
<feature type="compositionally biased region" description="Low complexity" evidence="1">
    <location>
        <begin position="612"/>
        <end position="628"/>
    </location>
</feature>
<feature type="transmembrane region" description="Helical" evidence="2">
    <location>
        <begin position="385"/>
        <end position="411"/>
    </location>
</feature>
<evidence type="ECO:0000256" key="1">
    <source>
        <dbReference type="SAM" id="MobiDB-lite"/>
    </source>
</evidence>
<evidence type="ECO:0008006" key="5">
    <source>
        <dbReference type="Google" id="ProtNLM"/>
    </source>
</evidence>
<reference evidence="3 4" key="1">
    <citation type="submission" date="2021-01" db="EMBL/GenBank/DDBJ databases">
        <title>Isolation and description of Catonella massiliensis sp. nov., a novel Catonella species, isolated from a stable periodontitis subject.</title>
        <authorList>
            <person name="Antezack A."/>
            <person name="Boxberger M."/>
            <person name="La Scola B."/>
            <person name="Monnet-Corti V."/>
        </authorList>
    </citation>
    <scope>NUCLEOTIDE SEQUENCE [LARGE SCALE GENOMIC DNA]</scope>
    <source>
        <strain evidence="3 4">Marseille-Q4567</strain>
    </source>
</reference>
<dbReference type="Proteomes" id="UP000604730">
    <property type="component" value="Unassembled WGS sequence"/>
</dbReference>
<evidence type="ECO:0000313" key="3">
    <source>
        <dbReference type="EMBL" id="MBK5897081.1"/>
    </source>
</evidence>
<sequence length="628" mass="68785">MENRVLSIECGRSLVRVLEVSCGGRETKIYNSFLFSTPNNMFEQNDSEEFASVLQAELKRRKITTKKVVFVINSSRMATREVIIPAVKESRIDDLISANASEYFPVDLSQYVLVHEIIEKFTEGETKKYRLNVLAIPRDIIEFYECLARDIGLSLYGMGYTGNASKLLMQGESAEGIRALLKIDGRSSILTIMDGDRIELQRHISYGVSEAVSIVCENGMYGRPDFASGLEVLYDNNLLFDEAVDANGDGVYEDYEVIASNAEYKLKEDVTESLRMLSGSVARILDYYLSRIQGIKIEKIDVIGIGAEIKGFMEFLTSEFGIHTEKMPPLRTFHIVKNEEEVEKHLAAYYSCIGVTLKGGLLPAINKRRLEASSKSGGGEATTSIGALVIPSVISAVFVIGAAAWFILAYFDYNSAKEKNASLNTQITAYSYIEEVEKANLIAKADYDWMSSAVKLTESNNNGLKSLIEELERRMPSEIRVLSFNALPDRISLNITVSNKEAVADIIKRMREINNVIVTNVSTISETKGKDDRVEVNFSLDVIYINTDAGKAAEDAVKAEDGEVTGVESTDNAASEGAVTGTEGSDTTASEGAVTEAEGMDNTATDKKTSDTEASGGTSSATESGKGE</sequence>
<organism evidence="3 4">
    <name type="scientific">Catonella massiliensis</name>
    <dbReference type="NCBI Taxonomy" id="2799636"/>
    <lineage>
        <taxon>Bacteria</taxon>
        <taxon>Bacillati</taxon>
        <taxon>Bacillota</taxon>
        <taxon>Clostridia</taxon>
        <taxon>Lachnospirales</taxon>
        <taxon>Lachnospiraceae</taxon>
        <taxon>Catonella</taxon>
    </lineage>
</organism>
<protein>
    <recommendedName>
        <fullName evidence="5">Pilus assembly protein PilM</fullName>
    </recommendedName>
</protein>
<feature type="region of interest" description="Disordered" evidence="1">
    <location>
        <begin position="554"/>
        <end position="628"/>
    </location>
</feature>
<dbReference type="InterPro" id="IPR050696">
    <property type="entry name" value="FtsA/MreB"/>
</dbReference>
<comment type="caution">
    <text evidence="3">The sequence shown here is derived from an EMBL/GenBank/DDBJ whole genome shotgun (WGS) entry which is preliminary data.</text>
</comment>
<keyword evidence="4" id="KW-1185">Reference proteome</keyword>
<evidence type="ECO:0000256" key="2">
    <source>
        <dbReference type="SAM" id="Phobius"/>
    </source>
</evidence>
<proteinExistence type="predicted"/>
<dbReference type="PANTHER" id="PTHR32432">
    <property type="entry name" value="CELL DIVISION PROTEIN FTSA-RELATED"/>
    <property type="match status" value="1"/>
</dbReference>
<dbReference type="Gene3D" id="3.30.420.40">
    <property type="match status" value="2"/>
</dbReference>
<accession>A0ABS1IYW8</accession>